<keyword evidence="3 8" id="KW-0812">Transmembrane</keyword>
<keyword evidence="6 8" id="KW-1133">Transmembrane helix</keyword>
<dbReference type="InterPro" id="IPR039606">
    <property type="entry name" value="Phytol/farnesol_kinase"/>
</dbReference>
<proteinExistence type="predicted"/>
<dbReference type="GO" id="GO:0016301">
    <property type="term" value="F:kinase activity"/>
    <property type="evidence" value="ECO:0007669"/>
    <property type="project" value="UniProtKB-KW"/>
</dbReference>
<dbReference type="AlphaFoldDB" id="B0CDR8"/>
<keyword evidence="10" id="KW-1185">Reference proteome</keyword>
<organism evidence="9 10">
    <name type="scientific">Acaryochloris marina (strain MBIC 11017)</name>
    <dbReference type="NCBI Taxonomy" id="329726"/>
    <lineage>
        <taxon>Bacteria</taxon>
        <taxon>Bacillati</taxon>
        <taxon>Cyanobacteriota</taxon>
        <taxon>Cyanophyceae</taxon>
        <taxon>Acaryochloridales</taxon>
        <taxon>Acaryochloridaceae</taxon>
        <taxon>Acaryochloris</taxon>
    </lineage>
</organism>
<dbReference type="EMBL" id="CP000828">
    <property type="protein sequence ID" value="ABW29270.1"/>
    <property type="molecule type" value="Genomic_DNA"/>
</dbReference>
<gene>
    <name evidence="9" type="primary">cdsA</name>
    <name evidence="9" type="ordered locus">AM1_4292</name>
</gene>
<evidence type="ECO:0000313" key="9">
    <source>
        <dbReference type="EMBL" id="ABW29270.1"/>
    </source>
</evidence>
<evidence type="ECO:0000256" key="1">
    <source>
        <dbReference type="ARBA" id="ARBA00004141"/>
    </source>
</evidence>
<evidence type="ECO:0000313" key="10">
    <source>
        <dbReference type="Proteomes" id="UP000000268"/>
    </source>
</evidence>
<evidence type="ECO:0000256" key="3">
    <source>
        <dbReference type="ARBA" id="ARBA00022692"/>
    </source>
</evidence>
<reference evidence="9 10" key="1">
    <citation type="journal article" date="2008" name="Proc. Natl. Acad. Sci. U.S.A.">
        <title>Niche adaptation and genome expansion in the chlorophyll d-producing cyanobacterium Acaryochloris marina.</title>
        <authorList>
            <person name="Swingley W.D."/>
            <person name="Chen M."/>
            <person name="Cheung P.C."/>
            <person name="Conrad A.L."/>
            <person name="Dejesa L.C."/>
            <person name="Hao J."/>
            <person name="Honchak B.M."/>
            <person name="Karbach L.E."/>
            <person name="Kurdoglu A."/>
            <person name="Lahiri S."/>
            <person name="Mastrian S.D."/>
            <person name="Miyashita H."/>
            <person name="Page L."/>
            <person name="Ramakrishna P."/>
            <person name="Satoh S."/>
            <person name="Sattley W.M."/>
            <person name="Shimada Y."/>
            <person name="Taylor H.L."/>
            <person name="Tomo T."/>
            <person name="Tsuchiya T."/>
            <person name="Wang Z.T."/>
            <person name="Raymond J."/>
            <person name="Mimuro M."/>
            <person name="Blankenship R.E."/>
            <person name="Touchman J.W."/>
        </authorList>
    </citation>
    <scope>NUCLEOTIDE SEQUENCE [LARGE SCALE GENOMIC DNA]</scope>
    <source>
        <strain evidence="10">MBIC 11017</strain>
    </source>
</reference>
<feature type="transmembrane region" description="Helical" evidence="8">
    <location>
        <begin position="171"/>
        <end position="192"/>
    </location>
</feature>
<evidence type="ECO:0000256" key="6">
    <source>
        <dbReference type="ARBA" id="ARBA00022989"/>
    </source>
</evidence>
<dbReference type="eggNOG" id="COG0170">
    <property type="taxonomic scope" value="Bacteria"/>
</dbReference>
<dbReference type="GO" id="GO:0016779">
    <property type="term" value="F:nucleotidyltransferase activity"/>
    <property type="evidence" value="ECO:0007669"/>
    <property type="project" value="UniProtKB-KW"/>
</dbReference>
<dbReference type="STRING" id="329726.AM1_4292"/>
<keyword evidence="9" id="KW-0548">Nucleotidyltransferase</keyword>
<dbReference type="GO" id="GO:0016020">
    <property type="term" value="C:membrane"/>
    <property type="evidence" value="ECO:0007669"/>
    <property type="project" value="UniProtKB-SubCell"/>
</dbReference>
<dbReference type="Proteomes" id="UP000000268">
    <property type="component" value="Chromosome"/>
</dbReference>
<evidence type="ECO:0000256" key="4">
    <source>
        <dbReference type="ARBA" id="ARBA00022777"/>
    </source>
</evidence>
<keyword evidence="2 9" id="KW-0808">Transferase</keyword>
<feature type="transmembrane region" description="Helical" evidence="8">
    <location>
        <begin position="12"/>
        <end position="29"/>
    </location>
</feature>
<accession>B0CDR8</accession>
<evidence type="ECO:0000256" key="8">
    <source>
        <dbReference type="SAM" id="Phobius"/>
    </source>
</evidence>
<feature type="transmembrane region" description="Helical" evidence="8">
    <location>
        <begin position="71"/>
        <end position="94"/>
    </location>
</feature>
<dbReference type="PANTHER" id="PTHR32523">
    <property type="entry name" value="PHYTOL KINASE 1, CHLOROPLASTIC"/>
    <property type="match status" value="1"/>
</dbReference>
<comment type="subcellular location">
    <subcellularLocation>
        <location evidence="1">Membrane</location>
        <topology evidence="1">Multi-pass membrane protein</topology>
    </subcellularLocation>
</comment>
<protein>
    <submittedName>
        <fullName evidence="9">Phosphatidate cytidylyltransferase</fullName>
    </submittedName>
</protein>
<evidence type="ECO:0000256" key="2">
    <source>
        <dbReference type="ARBA" id="ARBA00022679"/>
    </source>
</evidence>
<dbReference type="KEGG" id="amr:AM1_4292"/>
<evidence type="ECO:0000256" key="5">
    <source>
        <dbReference type="ARBA" id="ARBA00022946"/>
    </source>
</evidence>
<keyword evidence="4" id="KW-0418">Kinase</keyword>
<keyword evidence="5" id="KW-0809">Transit peptide</keyword>
<dbReference type="PANTHER" id="PTHR32523:SF8">
    <property type="entry name" value="DOLICHOL KINASE"/>
    <property type="match status" value="1"/>
</dbReference>
<dbReference type="RefSeq" id="WP_012164598.1">
    <property type="nucleotide sequence ID" value="NC_009925.1"/>
</dbReference>
<dbReference type="OrthoDB" id="8149352at2"/>
<dbReference type="HOGENOM" id="CLU_058561_5_0_3"/>
<feature type="transmembrane region" description="Helical" evidence="8">
    <location>
        <begin position="198"/>
        <end position="219"/>
    </location>
</feature>
<feature type="transmembrane region" description="Helical" evidence="8">
    <location>
        <begin position="49"/>
        <end position="65"/>
    </location>
</feature>
<keyword evidence="7 8" id="KW-0472">Membrane</keyword>
<sequence length="244" mass="26644">MLWEQLTANPLIQDSVVMVITLMLALSWLRIMDALAANGILEQKLSRKIIHMGTGPLFVLCWPFFSPQPTACYFAALVPLAITLQFIGIGVGWIQDPDAVQAMTRTGNPKEILKGPLFYGLVFVVCTIGFWRTSPVGMLALMMMCGGDGLADIVGRRLGVHKLPFSPEKSWAGSAAMFAGSFLFAFSFLSLFNRLNYFQPPLVGTVGIVAAIALIATLVESLPFRDIDNLTLTGVAVVLGLWWF</sequence>
<name>B0CDR8_ACAM1</name>
<feature type="transmembrane region" description="Helical" evidence="8">
    <location>
        <begin position="115"/>
        <end position="132"/>
    </location>
</feature>
<evidence type="ECO:0000256" key="7">
    <source>
        <dbReference type="ARBA" id="ARBA00023136"/>
    </source>
</evidence>